<dbReference type="InterPro" id="IPR001077">
    <property type="entry name" value="COMT_C"/>
</dbReference>
<dbReference type="Pfam" id="PF08100">
    <property type="entry name" value="Dimerisation"/>
    <property type="match status" value="1"/>
</dbReference>
<dbReference type="Gene3D" id="1.10.287.1350">
    <property type="match status" value="1"/>
</dbReference>
<keyword evidence="3" id="KW-0949">S-adenosyl-L-methionine</keyword>
<dbReference type="Gene3D" id="1.10.10.10">
    <property type="entry name" value="Winged helix-like DNA-binding domain superfamily/Winged helix DNA-binding domain"/>
    <property type="match status" value="1"/>
</dbReference>
<dbReference type="EMBL" id="CADCWF010000316">
    <property type="protein sequence ID" value="CAA9577692.1"/>
    <property type="molecule type" value="Genomic_DNA"/>
</dbReference>
<dbReference type="Pfam" id="PF00891">
    <property type="entry name" value="Methyltransf_2"/>
    <property type="match status" value="1"/>
</dbReference>
<evidence type="ECO:0000313" key="7">
    <source>
        <dbReference type="EMBL" id="CAA9577692.1"/>
    </source>
</evidence>
<dbReference type="InterPro" id="IPR036390">
    <property type="entry name" value="WH_DNA-bd_sf"/>
</dbReference>
<dbReference type="InterPro" id="IPR036388">
    <property type="entry name" value="WH-like_DNA-bd_sf"/>
</dbReference>
<dbReference type="InterPro" id="IPR016461">
    <property type="entry name" value="COMT-like"/>
</dbReference>
<dbReference type="InterPro" id="IPR029063">
    <property type="entry name" value="SAM-dependent_MTases_sf"/>
</dbReference>
<dbReference type="GO" id="GO:0046983">
    <property type="term" value="F:protein dimerization activity"/>
    <property type="evidence" value="ECO:0007669"/>
    <property type="project" value="InterPro"/>
</dbReference>
<evidence type="ECO:0000256" key="4">
    <source>
        <dbReference type="SAM" id="MobiDB-lite"/>
    </source>
</evidence>
<dbReference type="SUPFAM" id="SSF53335">
    <property type="entry name" value="S-adenosyl-L-methionine-dependent methyltransferases"/>
    <property type="match status" value="1"/>
</dbReference>
<dbReference type="InterPro" id="IPR012967">
    <property type="entry name" value="COMT_dimerisation"/>
</dbReference>
<feature type="domain" description="O-methyltransferase C-terminal" evidence="5">
    <location>
        <begin position="130"/>
        <end position="261"/>
    </location>
</feature>
<dbReference type="Gene3D" id="3.40.50.150">
    <property type="entry name" value="Vaccinia Virus protein VP39"/>
    <property type="match status" value="1"/>
</dbReference>
<evidence type="ECO:0000259" key="6">
    <source>
        <dbReference type="Pfam" id="PF08100"/>
    </source>
</evidence>
<protein>
    <recommendedName>
        <fullName evidence="8">O-methyltransferase domain-containing protein</fullName>
    </recommendedName>
</protein>
<feature type="non-terminal residue" evidence="7">
    <location>
        <position position="262"/>
    </location>
</feature>
<proteinExistence type="predicted"/>
<reference evidence="7" key="1">
    <citation type="submission" date="2020-02" db="EMBL/GenBank/DDBJ databases">
        <authorList>
            <person name="Meier V. D."/>
        </authorList>
    </citation>
    <scope>NUCLEOTIDE SEQUENCE</scope>
    <source>
        <strain evidence="7">AVDCRST_MAG59</strain>
    </source>
</reference>
<evidence type="ECO:0008006" key="8">
    <source>
        <dbReference type="Google" id="ProtNLM"/>
    </source>
</evidence>
<dbReference type="CDD" id="cd02440">
    <property type="entry name" value="AdoMet_MTases"/>
    <property type="match status" value="1"/>
</dbReference>
<dbReference type="SUPFAM" id="SSF46785">
    <property type="entry name" value="Winged helix' DNA-binding domain"/>
    <property type="match status" value="1"/>
</dbReference>
<feature type="region of interest" description="Disordered" evidence="4">
    <location>
        <begin position="1"/>
        <end position="23"/>
    </location>
</feature>
<dbReference type="GO" id="GO:0008171">
    <property type="term" value="F:O-methyltransferase activity"/>
    <property type="evidence" value="ECO:0007669"/>
    <property type="project" value="InterPro"/>
</dbReference>
<evidence type="ECO:0000259" key="5">
    <source>
        <dbReference type="Pfam" id="PF00891"/>
    </source>
</evidence>
<feature type="domain" description="O-methyltransferase dimerisation" evidence="6">
    <location>
        <begin position="33"/>
        <end position="108"/>
    </location>
</feature>
<organism evidence="7">
    <name type="scientific">uncultured Thermomicrobiales bacterium</name>
    <dbReference type="NCBI Taxonomy" id="1645740"/>
    <lineage>
        <taxon>Bacteria</taxon>
        <taxon>Pseudomonadati</taxon>
        <taxon>Thermomicrobiota</taxon>
        <taxon>Thermomicrobia</taxon>
        <taxon>Thermomicrobiales</taxon>
        <taxon>environmental samples</taxon>
    </lineage>
</organism>
<accession>A0A6J4VJ18</accession>
<dbReference type="AlphaFoldDB" id="A0A6J4VJ18"/>
<evidence type="ECO:0000256" key="3">
    <source>
        <dbReference type="ARBA" id="ARBA00022691"/>
    </source>
</evidence>
<name>A0A6J4VJ18_9BACT</name>
<gene>
    <name evidence="7" type="ORF">AVDCRST_MAG59-4326</name>
</gene>
<keyword evidence="2" id="KW-0808">Transferase</keyword>
<dbReference type="PANTHER" id="PTHR43712">
    <property type="entry name" value="PUTATIVE (AFU_ORTHOLOGUE AFUA_4G14580)-RELATED"/>
    <property type="match status" value="1"/>
</dbReference>
<evidence type="ECO:0000256" key="1">
    <source>
        <dbReference type="ARBA" id="ARBA00022603"/>
    </source>
</evidence>
<evidence type="ECO:0000256" key="2">
    <source>
        <dbReference type="ARBA" id="ARBA00022679"/>
    </source>
</evidence>
<sequence length="262" mass="27238">MSPRGNRGTDGRDTMAADTPALDTRSDRVRLRDLLYGFTRTQTLHTAVRLGLPDLLAGGPLPAADLAARAGADPDALVRLLRGLAAMGVVAEEDDGRHALTPFGEGLLPTAEGSLHGLASLVGAEYHAAWGRLPDAARDGRPGFDLAFERPLFDYLGAHPEAYDRFNRWMAAATRTTAAAVVEAYDFSPFARVVDVGGGYGALLTAVLRAFPGPAGVLFDLAAVVAAAGPHLEASGVAGRCEVVGGDFFAAVPEGGNAYLLS</sequence>
<dbReference type="PROSITE" id="PS51683">
    <property type="entry name" value="SAM_OMT_II"/>
    <property type="match status" value="1"/>
</dbReference>
<dbReference type="GO" id="GO:0032259">
    <property type="term" value="P:methylation"/>
    <property type="evidence" value="ECO:0007669"/>
    <property type="project" value="UniProtKB-KW"/>
</dbReference>
<dbReference type="PANTHER" id="PTHR43712:SF2">
    <property type="entry name" value="O-METHYLTRANSFERASE CICE"/>
    <property type="match status" value="1"/>
</dbReference>
<keyword evidence="1" id="KW-0489">Methyltransferase</keyword>